<evidence type="ECO:0000313" key="3">
    <source>
        <dbReference type="Proteomes" id="UP000075321"/>
    </source>
</evidence>
<evidence type="ECO:0000313" key="2">
    <source>
        <dbReference type="EMBL" id="KYH27156.1"/>
    </source>
</evidence>
<name>A0A151AHL4_9EURY</name>
<dbReference type="EMBL" id="LTAZ01000003">
    <property type="protein sequence ID" value="KYH27156.1"/>
    <property type="molecule type" value="Genomic_DNA"/>
</dbReference>
<sequence length="195" mass="20734">MDEWKRDMGSGLVILVPLLVTFYAIAWLFLFIAGLPVVGVIERPLVRVAITLGVFVLAVALVGMATRTAGGALASGWLDTVINRVPVLRVIYNSSQLAVETAVSGNGELNEPVKVTTWMGARMTAFKTGKKTADGRMVLFMPTAPNVTTGYVIEVDPANVEPTDETVEEAMTRILSAGFGDRDRPGGALGGPLDD</sequence>
<feature type="transmembrane region" description="Helical" evidence="1">
    <location>
        <begin position="45"/>
        <end position="65"/>
    </location>
</feature>
<evidence type="ECO:0000256" key="1">
    <source>
        <dbReference type="SAM" id="Phobius"/>
    </source>
</evidence>
<evidence type="ECO:0008006" key="4">
    <source>
        <dbReference type="Google" id="ProtNLM"/>
    </source>
</evidence>
<keyword evidence="3" id="KW-1185">Reference proteome</keyword>
<dbReference type="OrthoDB" id="156682at2157"/>
<keyword evidence="1" id="KW-0472">Membrane</keyword>
<keyword evidence="1" id="KW-1133">Transmembrane helix</keyword>
<dbReference type="Pfam" id="PF04367">
    <property type="entry name" value="DUF502"/>
    <property type="match status" value="1"/>
</dbReference>
<organism evidence="2 3">
    <name type="scientific">Halalkalicoccus paucihalophilus</name>
    <dbReference type="NCBI Taxonomy" id="1008153"/>
    <lineage>
        <taxon>Archaea</taxon>
        <taxon>Methanobacteriati</taxon>
        <taxon>Methanobacteriota</taxon>
        <taxon>Stenosarchaea group</taxon>
        <taxon>Halobacteria</taxon>
        <taxon>Halobacteriales</taxon>
        <taxon>Halococcaceae</taxon>
        <taxon>Halalkalicoccus</taxon>
    </lineage>
</organism>
<dbReference type="InterPro" id="IPR007462">
    <property type="entry name" value="COV1-like"/>
</dbReference>
<proteinExistence type="predicted"/>
<protein>
    <recommendedName>
        <fullName evidence="4">DUF502 domain-containing protein</fullName>
    </recommendedName>
</protein>
<accession>A0A151AHL4</accession>
<dbReference type="RefSeq" id="WP_066380291.1">
    <property type="nucleotide sequence ID" value="NZ_LTAZ01000003.1"/>
</dbReference>
<gene>
    <name evidence="2" type="ORF">HAPAU_10520</name>
</gene>
<dbReference type="PANTHER" id="PTHR31876:SF26">
    <property type="entry name" value="PROTEIN LIKE COV 2"/>
    <property type="match status" value="1"/>
</dbReference>
<dbReference type="AlphaFoldDB" id="A0A151AHL4"/>
<comment type="caution">
    <text evidence="2">The sequence shown here is derived from an EMBL/GenBank/DDBJ whole genome shotgun (WGS) entry which is preliminary data.</text>
</comment>
<dbReference type="PATRIC" id="fig|1008153.3.peg.1055"/>
<keyword evidence="1" id="KW-0812">Transmembrane</keyword>
<feature type="transmembrane region" description="Helical" evidence="1">
    <location>
        <begin position="12"/>
        <end position="33"/>
    </location>
</feature>
<dbReference type="Proteomes" id="UP000075321">
    <property type="component" value="Unassembled WGS sequence"/>
</dbReference>
<reference evidence="2 3" key="1">
    <citation type="submission" date="2016-02" db="EMBL/GenBank/DDBJ databases">
        <title>Genome sequence of Halalkalicoccus paucihalophilus DSM 24557.</title>
        <authorList>
            <person name="Poehlein A."/>
            <person name="Daniel R."/>
        </authorList>
    </citation>
    <scope>NUCLEOTIDE SEQUENCE [LARGE SCALE GENOMIC DNA]</scope>
    <source>
        <strain evidence="2 3">DSM 24557</strain>
    </source>
</reference>
<dbReference type="PANTHER" id="PTHR31876">
    <property type="entry name" value="COV-LIKE PROTEIN 1"/>
    <property type="match status" value="1"/>
</dbReference>